<keyword evidence="4" id="KW-0732">Signal</keyword>
<dbReference type="EMBL" id="RAVZ01000261">
    <property type="protein sequence ID" value="RKG78521.1"/>
    <property type="molecule type" value="Genomic_DNA"/>
</dbReference>
<protein>
    <submittedName>
        <fullName evidence="7">Right-handed parallel beta-helix repeat-containing protein</fullName>
    </submittedName>
</protein>
<reference evidence="8" key="1">
    <citation type="submission" date="2018-09" db="EMBL/GenBank/DDBJ databases">
        <authorList>
            <person name="Livingstone P.G."/>
            <person name="Whitworth D.E."/>
        </authorList>
    </citation>
    <scope>NUCLEOTIDE SEQUENCE [LARGE SCALE GENOMIC DNA]</scope>
    <source>
        <strain evidence="8">CA054A</strain>
    </source>
</reference>
<evidence type="ECO:0000259" key="6">
    <source>
        <dbReference type="Pfam" id="PF18885"/>
    </source>
</evidence>
<comment type="pathway">
    <text evidence="1">Protein modification; protein ubiquitination.</text>
</comment>
<dbReference type="PANTHER" id="PTHR22990">
    <property type="entry name" value="F-BOX ONLY PROTEIN"/>
    <property type="match status" value="1"/>
</dbReference>
<dbReference type="Gene3D" id="2.160.20.10">
    <property type="entry name" value="Single-stranded right-handed beta-helix, Pectin lyase-like"/>
    <property type="match status" value="1"/>
</dbReference>
<dbReference type="PANTHER" id="PTHR22990:SF15">
    <property type="entry name" value="F-BOX ONLY PROTEIN 10"/>
    <property type="match status" value="1"/>
</dbReference>
<name>A0A3A8IJV1_9BACT</name>
<dbReference type="Proteomes" id="UP000268094">
    <property type="component" value="Unassembled WGS sequence"/>
</dbReference>
<evidence type="ECO:0000259" key="5">
    <source>
        <dbReference type="Pfam" id="PF13229"/>
    </source>
</evidence>
<comment type="caution">
    <text evidence="7">The sequence shown here is derived from an EMBL/GenBank/DDBJ whole genome shotgun (WGS) entry which is preliminary data.</text>
</comment>
<keyword evidence="3" id="KW-0833">Ubl conjugation pathway</keyword>
<evidence type="ECO:0000256" key="4">
    <source>
        <dbReference type="SAM" id="SignalP"/>
    </source>
</evidence>
<dbReference type="Pfam" id="PF13229">
    <property type="entry name" value="Beta_helix"/>
    <property type="match status" value="1"/>
</dbReference>
<organism evidence="7 8">
    <name type="scientific">Corallococcus terminator</name>
    <dbReference type="NCBI Taxonomy" id="2316733"/>
    <lineage>
        <taxon>Bacteria</taxon>
        <taxon>Pseudomonadati</taxon>
        <taxon>Myxococcota</taxon>
        <taxon>Myxococcia</taxon>
        <taxon>Myxococcales</taxon>
        <taxon>Cystobacterineae</taxon>
        <taxon>Myxococcaceae</taxon>
        <taxon>Corallococcus</taxon>
    </lineage>
</organism>
<feature type="domain" description="Right handed beta helix" evidence="5">
    <location>
        <begin position="287"/>
        <end position="451"/>
    </location>
</feature>
<feature type="signal peptide" evidence="4">
    <location>
        <begin position="1"/>
        <end position="25"/>
    </location>
</feature>
<dbReference type="InterPro" id="IPR006626">
    <property type="entry name" value="PbH1"/>
</dbReference>
<dbReference type="InterPro" id="IPR043708">
    <property type="entry name" value="DUF5648"/>
</dbReference>
<dbReference type="NCBIfam" id="TIGR03804">
    <property type="entry name" value="para_beta_helix"/>
    <property type="match status" value="1"/>
</dbReference>
<evidence type="ECO:0000313" key="7">
    <source>
        <dbReference type="EMBL" id="RKG78521.1"/>
    </source>
</evidence>
<feature type="chain" id="PRO_5017184463" evidence="4">
    <location>
        <begin position="26"/>
        <end position="822"/>
    </location>
</feature>
<dbReference type="InterPro" id="IPR022441">
    <property type="entry name" value="Para_beta_helix_rpt-2"/>
</dbReference>
<feature type="domain" description="DUF5648" evidence="6">
    <location>
        <begin position="681"/>
        <end position="818"/>
    </location>
</feature>
<dbReference type="SUPFAM" id="SSF51126">
    <property type="entry name" value="Pectin lyase-like"/>
    <property type="match status" value="1"/>
</dbReference>
<evidence type="ECO:0000256" key="3">
    <source>
        <dbReference type="ARBA" id="ARBA00022786"/>
    </source>
</evidence>
<accession>A0A3A8IJV1</accession>
<evidence type="ECO:0000256" key="1">
    <source>
        <dbReference type="ARBA" id="ARBA00004906"/>
    </source>
</evidence>
<keyword evidence="8" id="KW-1185">Reference proteome</keyword>
<dbReference type="InterPro" id="IPR011050">
    <property type="entry name" value="Pectin_lyase_fold/virulence"/>
</dbReference>
<dbReference type="InterPro" id="IPR039448">
    <property type="entry name" value="Beta_helix"/>
</dbReference>
<sequence length="822" mass="87703">MKIRIPSQTRTLALLGLLPLLPACFTPPGLEDETAGTDLATADQPLVAHVYSRPPVPTAFYEPPAANAVFVAPGGNDSTGTGTEAQPYQSLGRALQVVNAKPADATTWTVVLKAGTYREGELTVSRARVTVQRYKSDVVSLRGSVAVTGFSGSGPYTKTLTGFDPTPVEADCADTVLLGQAVRDYGSETPFAVTRAGIPLRRVAPGAPLSSGQYRYDAATNVLTLADSPTEVEVALKRWALKTNAPGVKFAGLDVQNYATCTVNWSRTVNGLAYYKGAVMLYRDSESDSGAVLENSTVANNAANGVAVAHGRDIRLSGNVLVNNGWTGAQASNAQRLIVENNVMSYNNVRRWANTVEAGMKVTFIRDGVVFNNLFEHNAANGFWCDQGCGATDPGNRWFVMARNVARYNDDKGLFYEVSHHGVLASNVVHDNGRTGIAVFGSRNVQLWNNTAVDNDASSDSYSANISIVDDKRCFTGDTVPGGKACTTANGCDPQVAGNYDHCEPSSVGPLANTCNAEAVVLMNNILSGSLSARPLLNVDDPNATAYGAPAILQSHDYQAYYRASTSAPTTLIRFQRAANTSAASYASLTAFRAANPGREPQSVERSGGTRNPFFVNAATKNFTQDPASTDVWGRGQALPSEVLKAVYWPQTAPAQPSLRIGAIEWRDKTVAAPCVVNAPVHHRRNPTSGDHLFTTMLSEAEDAGRDWGYTENLGVTFLASTTAATGLSPVYRLYSPTVLEHFWTIDAAEKQSAQSSYGYTQDEGIGFHAATASGPCLVPVYRLVHEAASRHTFTTSQTERASLVASGWTDEGIKFYAGAPQ</sequence>
<dbReference type="InterPro" id="IPR012334">
    <property type="entry name" value="Pectin_lyas_fold"/>
</dbReference>
<dbReference type="AlphaFoldDB" id="A0A3A8IJV1"/>
<dbReference type="Pfam" id="PF18885">
    <property type="entry name" value="DUF5648"/>
    <property type="match status" value="1"/>
</dbReference>
<dbReference type="Gene3D" id="3.30.1910.20">
    <property type="entry name" value="asparaginyl-tRNA synthetase, N-terminal domain"/>
    <property type="match status" value="1"/>
</dbReference>
<dbReference type="InterPro" id="IPR051550">
    <property type="entry name" value="SCF-Subunits/Alg-Epimerases"/>
</dbReference>
<proteinExistence type="predicted"/>
<gene>
    <name evidence="7" type="ORF">D7V88_29730</name>
</gene>
<evidence type="ECO:0000256" key="2">
    <source>
        <dbReference type="ARBA" id="ARBA00022737"/>
    </source>
</evidence>
<evidence type="ECO:0000313" key="8">
    <source>
        <dbReference type="Proteomes" id="UP000268094"/>
    </source>
</evidence>
<dbReference type="SMART" id="SM00710">
    <property type="entry name" value="PbH1"/>
    <property type="match status" value="6"/>
</dbReference>
<keyword evidence="2" id="KW-0677">Repeat</keyword>